<dbReference type="AlphaFoldDB" id="A0A3L6SC90"/>
<dbReference type="InterPro" id="IPR009057">
    <property type="entry name" value="Homeodomain-like_sf"/>
</dbReference>
<evidence type="ECO:0000256" key="1">
    <source>
        <dbReference type="ARBA" id="ARBA00022737"/>
    </source>
</evidence>
<dbReference type="GO" id="GO:0005634">
    <property type="term" value="C:nucleus"/>
    <property type="evidence" value="ECO:0007669"/>
    <property type="project" value="TreeGrafter"/>
</dbReference>
<dbReference type="InterPro" id="IPR050560">
    <property type="entry name" value="MYB_TF"/>
</dbReference>
<feature type="domain" description="Myb-like" evidence="4">
    <location>
        <begin position="76"/>
        <end position="119"/>
    </location>
</feature>
<dbReference type="GO" id="GO:0000978">
    <property type="term" value="F:RNA polymerase II cis-regulatory region sequence-specific DNA binding"/>
    <property type="evidence" value="ECO:0007669"/>
    <property type="project" value="TreeGrafter"/>
</dbReference>
<keyword evidence="1" id="KW-0677">Repeat</keyword>
<feature type="domain" description="HTH myb-type" evidence="5">
    <location>
        <begin position="75"/>
        <end position="123"/>
    </location>
</feature>
<dbReference type="Pfam" id="PF00249">
    <property type="entry name" value="Myb_DNA-binding"/>
    <property type="match status" value="2"/>
</dbReference>
<dbReference type="STRING" id="4540.A0A3L6SC90"/>
<evidence type="ECO:0000259" key="5">
    <source>
        <dbReference type="PROSITE" id="PS51294"/>
    </source>
</evidence>
<dbReference type="PANTHER" id="PTHR45614">
    <property type="entry name" value="MYB PROTEIN-RELATED"/>
    <property type="match status" value="1"/>
</dbReference>
<dbReference type="PROSITE" id="PS50090">
    <property type="entry name" value="MYB_LIKE"/>
    <property type="match status" value="2"/>
</dbReference>
<dbReference type="InterPro" id="IPR017930">
    <property type="entry name" value="Myb_dom"/>
</dbReference>
<sequence>MAMPDEAAAADGGVRPAAMKKSAWTKEEDAALREQVRAHGPQNWAAISAVLPGRNPKSCRLRWCQHLTPVVDAVRPFTPEEDEKIACLHRLYPNKWATIAGFLPGRSDNAVKNRWNSVLGKQPQPQQWAAAAPLRRISDGTLPLFPVASGDVRAFGRSVRVLRRPPPGDAGADLSGACLKLFPLAPGDLVGGNDTSEAGEMDVDRGDDGPTVAELRLWPCTRAASMAAFKAMVQAVRAP</sequence>
<evidence type="ECO:0000313" key="7">
    <source>
        <dbReference type="Proteomes" id="UP000275267"/>
    </source>
</evidence>
<protein>
    <recommendedName>
        <fullName evidence="8">Transcription factor MYB44-like</fullName>
    </recommendedName>
</protein>
<evidence type="ECO:0000313" key="6">
    <source>
        <dbReference type="EMBL" id="RLN18538.1"/>
    </source>
</evidence>
<dbReference type="SUPFAM" id="SSF46689">
    <property type="entry name" value="Homeodomain-like"/>
    <property type="match status" value="1"/>
</dbReference>
<dbReference type="Gene3D" id="1.10.10.60">
    <property type="entry name" value="Homeodomain-like"/>
    <property type="match status" value="2"/>
</dbReference>
<reference evidence="7" key="1">
    <citation type="journal article" date="2019" name="Nat. Commun.">
        <title>The genome of broomcorn millet.</title>
        <authorList>
            <person name="Zou C."/>
            <person name="Miki D."/>
            <person name="Li D."/>
            <person name="Tang Q."/>
            <person name="Xiao L."/>
            <person name="Rajput S."/>
            <person name="Deng P."/>
            <person name="Jia W."/>
            <person name="Huang R."/>
            <person name="Zhang M."/>
            <person name="Sun Y."/>
            <person name="Hu J."/>
            <person name="Fu X."/>
            <person name="Schnable P.S."/>
            <person name="Li F."/>
            <person name="Zhang H."/>
            <person name="Feng B."/>
            <person name="Zhu X."/>
            <person name="Liu R."/>
            <person name="Schnable J.C."/>
            <person name="Zhu J.-K."/>
            <person name="Zhang H."/>
        </authorList>
    </citation>
    <scope>NUCLEOTIDE SEQUENCE [LARGE SCALE GENOMIC DNA]</scope>
</reference>
<dbReference type="GO" id="GO:0000981">
    <property type="term" value="F:DNA-binding transcription factor activity, RNA polymerase II-specific"/>
    <property type="evidence" value="ECO:0007669"/>
    <property type="project" value="TreeGrafter"/>
</dbReference>
<dbReference type="SMART" id="SM00717">
    <property type="entry name" value="SANT"/>
    <property type="match status" value="2"/>
</dbReference>
<organism evidence="6 7">
    <name type="scientific">Panicum miliaceum</name>
    <name type="common">Proso millet</name>
    <name type="synonym">Broomcorn millet</name>
    <dbReference type="NCBI Taxonomy" id="4540"/>
    <lineage>
        <taxon>Eukaryota</taxon>
        <taxon>Viridiplantae</taxon>
        <taxon>Streptophyta</taxon>
        <taxon>Embryophyta</taxon>
        <taxon>Tracheophyta</taxon>
        <taxon>Spermatophyta</taxon>
        <taxon>Magnoliopsida</taxon>
        <taxon>Liliopsida</taxon>
        <taxon>Poales</taxon>
        <taxon>Poaceae</taxon>
        <taxon>PACMAD clade</taxon>
        <taxon>Panicoideae</taxon>
        <taxon>Panicodae</taxon>
        <taxon>Paniceae</taxon>
        <taxon>Panicinae</taxon>
        <taxon>Panicum</taxon>
        <taxon>Panicum sect. Panicum</taxon>
    </lineage>
</organism>
<dbReference type="FunFam" id="1.10.10.60:FF:000010">
    <property type="entry name" value="Transcriptional activator Myb isoform A"/>
    <property type="match status" value="1"/>
</dbReference>
<dbReference type="OrthoDB" id="2143914at2759"/>
<feature type="domain" description="Myb-like" evidence="4">
    <location>
        <begin position="16"/>
        <end position="67"/>
    </location>
</feature>
<comment type="caution">
    <text evidence="6">The sequence shown here is derived from an EMBL/GenBank/DDBJ whole genome shotgun (WGS) entry which is preliminary data.</text>
</comment>
<keyword evidence="7" id="KW-1185">Reference proteome</keyword>
<dbReference type="InterPro" id="IPR001005">
    <property type="entry name" value="SANT/Myb"/>
</dbReference>
<dbReference type="PROSITE" id="PS51294">
    <property type="entry name" value="HTH_MYB"/>
    <property type="match status" value="2"/>
</dbReference>
<accession>A0A3L6SC90</accession>
<feature type="region of interest" description="Disordered" evidence="3">
    <location>
        <begin position="1"/>
        <end position="26"/>
    </location>
</feature>
<evidence type="ECO:0000256" key="2">
    <source>
        <dbReference type="ARBA" id="ARBA00023125"/>
    </source>
</evidence>
<proteinExistence type="predicted"/>
<gene>
    <name evidence="6" type="ORF">C2845_PM02G32250</name>
</gene>
<dbReference type="CDD" id="cd00167">
    <property type="entry name" value="SANT"/>
    <property type="match status" value="2"/>
</dbReference>
<dbReference type="Proteomes" id="UP000275267">
    <property type="component" value="Unassembled WGS sequence"/>
</dbReference>
<dbReference type="EMBL" id="PQIB02000005">
    <property type="protein sequence ID" value="RLN18538.1"/>
    <property type="molecule type" value="Genomic_DNA"/>
</dbReference>
<dbReference type="PANTHER" id="PTHR45614:SF262">
    <property type="entry name" value="TRANSCRIPTION FACTOR MYB44"/>
    <property type="match status" value="1"/>
</dbReference>
<evidence type="ECO:0000259" key="4">
    <source>
        <dbReference type="PROSITE" id="PS50090"/>
    </source>
</evidence>
<feature type="domain" description="HTH myb-type" evidence="5">
    <location>
        <begin position="20"/>
        <end position="71"/>
    </location>
</feature>
<keyword evidence="2" id="KW-0238">DNA-binding</keyword>
<name>A0A3L6SC90_PANMI</name>
<feature type="compositionally biased region" description="Low complexity" evidence="3">
    <location>
        <begin position="7"/>
        <end position="17"/>
    </location>
</feature>
<evidence type="ECO:0008006" key="8">
    <source>
        <dbReference type="Google" id="ProtNLM"/>
    </source>
</evidence>
<evidence type="ECO:0000256" key="3">
    <source>
        <dbReference type="SAM" id="MobiDB-lite"/>
    </source>
</evidence>